<evidence type="ECO:0000313" key="4">
    <source>
        <dbReference type="Proteomes" id="UP000184123"/>
    </source>
</evidence>
<feature type="transmembrane region" description="Helical" evidence="1">
    <location>
        <begin position="12"/>
        <end position="36"/>
    </location>
</feature>
<sequence length="426" mass="47458">MAKKSIGERLGPVLFVASLGVITLVYGTVATTRGWFPAPQIQLAQRTLMDISHNWKNDLALEPTRHLVKPGGGDVATDRGLEGKPSGTTKEGYVLVAGLNEDQDEAFHSVRLYDGEGNEVHRWPVHYDLLDDEHKPQNVMLHGMEVFEDGSLVLTFDAGNAIARIDACGKPMWTRKGSFHHSISRDGEGQLVTLLEEGIAWLDEDTGEITHQLDIVEDLAEYPGGDQRATFDIRTRTPDNTEQEVRYLMDPFHPNDAEPLRAEMADAFPMFDAGDVLISLRELNLVAVIDPQSGRMKWHRHGPWFKQHDPDFEPDGTISVFDNATGSGATRILSIRPGEDNVETLFSGSEEQPFYSWRRGKHQLLDDGNILLTEAEGGRVMEVDSNGELVWQRHMAWDAESNLIITEARFVPGDFFTNGVPSCSSN</sequence>
<dbReference type="STRING" id="44933.SAMN05660971_03223"/>
<dbReference type="PANTHER" id="PTHR35340:SF5">
    <property type="entry name" value="ASST-DOMAIN-CONTAINING PROTEIN"/>
    <property type="match status" value="1"/>
</dbReference>
<evidence type="ECO:0000313" key="2">
    <source>
        <dbReference type="EMBL" id="GEN24564.1"/>
    </source>
</evidence>
<keyword evidence="5" id="KW-1185">Reference proteome</keyword>
<dbReference type="AlphaFoldDB" id="A0A1M7JLM4"/>
<dbReference type="RefSeq" id="WP_073436241.1">
    <property type="nucleotide sequence ID" value="NZ_BJXU01000094.1"/>
</dbReference>
<dbReference type="GO" id="GO:0016740">
    <property type="term" value="F:transferase activity"/>
    <property type="evidence" value="ECO:0007669"/>
    <property type="project" value="UniProtKB-KW"/>
</dbReference>
<dbReference type="InterPro" id="IPR039535">
    <property type="entry name" value="ASST-like"/>
</dbReference>
<evidence type="ECO:0000313" key="5">
    <source>
        <dbReference type="Proteomes" id="UP000321726"/>
    </source>
</evidence>
<organism evidence="3 4">
    <name type="scientific">Halomonas cupida</name>
    <dbReference type="NCBI Taxonomy" id="44933"/>
    <lineage>
        <taxon>Bacteria</taxon>
        <taxon>Pseudomonadati</taxon>
        <taxon>Pseudomonadota</taxon>
        <taxon>Gammaproteobacteria</taxon>
        <taxon>Oceanospirillales</taxon>
        <taxon>Halomonadaceae</taxon>
        <taxon>Halomonas</taxon>
    </lineage>
</organism>
<dbReference type="EMBL" id="FRCA01000009">
    <property type="protein sequence ID" value="SHM53924.1"/>
    <property type="molecule type" value="Genomic_DNA"/>
</dbReference>
<dbReference type="InterPro" id="IPR053143">
    <property type="entry name" value="Arylsulfate_ST"/>
</dbReference>
<reference evidence="2 5" key="2">
    <citation type="submission" date="2019-07" db="EMBL/GenBank/DDBJ databases">
        <title>Whole genome shotgun sequence of Halomonas cupida NBRC 102219.</title>
        <authorList>
            <person name="Hosoyama A."/>
            <person name="Uohara A."/>
            <person name="Ohji S."/>
            <person name="Ichikawa N."/>
        </authorList>
    </citation>
    <scope>NUCLEOTIDE SEQUENCE [LARGE SCALE GENOMIC DNA]</scope>
    <source>
        <strain evidence="2 5">NBRC 102219</strain>
    </source>
</reference>
<reference evidence="3 4" key="1">
    <citation type="submission" date="2016-11" db="EMBL/GenBank/DDBJ databases">
        <authorList>
            <person name="Jaros S."/>
            <person name="Januszkiewicz K."/>
            <person name="Wedrychowicz H."/>
        </authorList>
    </citation>
    <scope>NUCLEOTIDE SEQUENCE [LARGE SCALE GENOMIC DNA]</scope>
    <source>
        <strain evidence="3 4">DSM 4740</strain>
    </source>
</reference>
<dbReference type="SUPFAM" id="SSF101898">
    <property type="entry name" value="NHL repeat"/>
    <property type="match status" value="1"/>
</dbReference>
<evidence type="ECO:0000313" key="3">
    <source>
        <dbReference type="EMBL" id="SHM53924.1"/>
    </source>
</evidence>
<dbReference type="Pfam" id="PF14269">
    <property type="entry name" value="Arylsulfotran_2"/>
    <property type="match status" value="1"/>
</dbReference>
<keyword evidence="1" id="KW-1133">Transmembrane helix</keyword>
<accession>A0A1M7JLM4</accession>
<proteinExistence type="predicted"/>
<dbReference type="Proteomes" id="UP000321726">
    <property type="component" value="Unassembled WGS sequence"/>
</dbReference>
<dbReference type="PANTHER" id="PTHR35340">
    <property type="entry name" value="PQQ ENZYME REPEAT PROTEIN-RELATED"/>
    <property type="match status" value="1"/>
</dbReference>
<keyword evidence="1" id="KW-0472">Membrane</keyword>
<name>A0A1M7JLM4_9GAMM</name>
<gene>
    <name evidence="2" type="ORF">HCU01_25130</name>
    <name evidence="3" type="ORF">SAMN05660971_03223</name>
</gene>
<dbReference type="EMBL" id="BJXU01000094">
    <property type="protein sequence ID" value="GEN24564.1"/>
    <property type="molecule type" value="Genomic_DNA"/>
</dbReference>
<dbReference type="OrthoDB" id="264813at2"/>
<protein>
    <submittedName>
        <fullName evidence="3">Arylsulfotransferase (ASST)</fullName>
    </submittedName>
</protein>
<dbReference type="Proteomes" id="UP000184123">
    <property type="component" value="Unassembled WGS sequence"/>
</dbReference>
<evidence type="ECO:0000256" key="1">
    <source>
        <dbReference type="SAM" id="Phobius"/>
    </source>
</evidence>
<keyword evidence="1" id="KW-0812">Transmembrane</keyword>
<keyword evidence="3" id="KW-0808">Transferase</keyword>